<dbReference type="InterPro" id="IPR006311">
    <property type="entry name" value="TAT_signal"/>
</dbReference>
<dbReference type="Pfam" id="PF01547">
    <property type="entry name" value="SBP_bac_1"/>
    <property type="match status" value="1"/>
</dbReference>
<feature type="region of interest" description="Disordered" evidence="5">
    <location>
        <begin position="37"/>
        <end position="58"/>
    </location>
</feature>
<sequence>MTSSSHLNRRTLLKRSALAGALTLPGVAALTSCASGGGGNGGDSTGSGEVSDRNPFGVAEDGGVEVVIFDGGFGDEYARDTAKLYEENYGSVTLDSTQEISQLMQPRLVGGNPPDMINNSGANQMPHPALIRDNQIADLTELFDAPSWDDPDVPVRDTLLPGTIEVGQYGGDASYHLNYVYTVHGTWYSKRFLNDTLEEEFPETWDEMIRVCEKARRDHDVYGWTYAGQHARYLAFSMLPMAVKVGGKEVMEAIDRLEPDAWKADAVVATFEAFEELAARGLVLPGTPGIDHIDSQTEWAQGRALFIPNGSWVENESKEVIPDDFDLAVGAPTGLDSSDALPYGVIYAAAGEPFLVPQNAKNRAAGMEYLRMMLSNDMARNFTDKVASLTCVAGSADDLDLPPGLASAQQAIQGAGDNIIVPRFRDWYAELFIDHMGVAMGQMMAGELTAAQATDRIQQAADRIAQDDTVEKYL</sequence>
<accession>A0A7X6CYJ2</accession>
<dbReference type="PANTHER" id="PTHR43649:SF31">
    <property type="entry name" value="SN-GLYCEROL-3-PHOSPHATE-BINDING PERIPLASMIC PROTEIN UGPB"/>
    <property type="match status" value="1"/>
</dbReference>
<evidence type="ECO:0000256" key="4">
    <source>
        <dbReference type="ARBA" id="ARBA00022729"/>
    </source>
</evidence>
<feature type="chain" id="PRO_5039234484" evidence="6">
    <location>
        <begin position="29"/>
        <end position="474"/>
    </location>
</feature>
<evidence type="ECO:0000256" key="3">
    <source>
        <dbReference type="ARBA" id="ARBA00022448"/>
    </source>
</evidence>
<dbReference type="InterPro" id="IPR022386">
    <property type="entry name" value="Chitin_NgcE"/>
</dbReference>
<dbReference type="GO" id="GO:0030313">
    <property type="term" value="C:cell envelope"/>
    <property type="evidence" value="ECO:0007669"/>
    <property type="project" value="UniProtKB-SubCell"/>
</dbReference>
<dbReference type="Gene3D" id="3.40.190.10">
    <property type="entry name" value="Periplasmic binding protein-like II"/>
    <property type="match status" value="1"/>
</dbReference>
<evidence type="ECO:0000256" key="1">
    <source>
        <dbReference type="ARBA" id="ARBA00004196"/>
    </source>
</evidence>
<evidence type="ECO:0000256" key="5">
    <source>
        <dbReference type="SAM" id="MobiDB-lite"/>
    </source>
</evidence>
<dbReference type="InterPro" id="IPR006059">
    <property type="entry name" value="SBP"/>
</dbReference>
<organism evidence="7 8">
    <name type="scientific">Streptomyces lonarensis</name>
    <dbReference type="NCBI Taxonomy" id="700599"/>
    <lineage>
        <taxon>Bacteria</taxon>
        <taxon>Bacillati</taxon>
        <taxon>Actinomycetota</taxon>
        <taxon>Actinomycetes</taxon>
        <taxon>Kitasatosporales</taxon>
        <taxon>Streptomycetaceae</taxon>
        <taxon>Streptomyces</taxon>
    </lineage>
</organism>
<dbReference type="PANTHER" id="PTHR43649">
    <property type="entry name" value="ARABINOSE-BINDING PROTEIN-RELATED"/>
    <property type="match status" value="1"/>
</dbReference>
<name>A0A7X6CYJ2_9ACTN</name>
<keyword evidence="3" id="KW-0813">Transport</keyword>
<evidence type="ECO:0000256" key="2">
    <source>
        <dbReference type="ARBA" id="ARBA00008520"/>
    </source>
</evidence>
<keyword evidence="8" id="KW-1185">Reference proteome</keyword>
<protein>
    <submittedName>
        <fullName evidence="7">Carbohydrate ABC transporter, N-acetylglucosamine/diacetylchitobiose-binding protein</fullName>
    </submittedName>
</protein>
<dbReference type="Proteomes" id="UP000578686">
    <property type="component" value="Unassembled WGS sequence"/>
</dbReference>
<feature type="signal peptide" evidence="6">
    <location>
        <begin position="1"/>
        <end position="28"/>
    </location>
</feature>
<evidence type="ECO:0000313" key="7">
    <source>
        <dbReference type="EMBL" id="NJQ04941.1"/>
    </source>
</evidence>
<dbReference type="PROSITE" id="PS51318">
    <property type="entry name" value="TAT"/>
    <property type="match status" value="1"/>
</dbReference>
<evidence type="ECO:0000256" key="6">
    <source>
        <dbReference type="SAM" id="SignalP"/>
    </source>
</evidence>
<comment type="subcellular location">
    <subcellularLocation>
        <location evidence="1">Cell envelope</location>
    </subcellularLocation>
</comment>
<dbReference type="AlphaFoldDB" id="A0A7X6CYJ2"/>
<dbReference type="EMBL" id="JAAVJD010000020">
    <property type="protein sequence ID" value="NJQ04941.1"/>
    <property type="molecule type" value="Genomic_DNA"/>
</dbReference>
<gene>
    <name evidence="7" type="primary">ngcE</name>
    <name evidence="7" type="ORF">HCN56_04925</name>
</gene>
<keyword evidence="4 6" id="KW-0732">Signal</keyword>
<dbReference type="SUPFAM" id="SSF53850">
    <property type="entry name" value="Periplasmic binding protein-like II"/>
    <property type="match status" value="1"/>
</dbReference>
<comment type="similarity">
    <text evidence="2">Belongs to the bacterial solute-binding protein 1 family.</text>
</comment>
<evidence type="ECO:0000313" key="8">
    <source>
        <dbReference type="Proteomes" id="UP000578686"/>
    </source>
</evidence>
<dbReference type="InterPro" id="IPR050490">
    <property type="entry name" value="Bact_solute-bd_prot1"/>
</dbReference>
<reference evidence="7 8" key="1">
    <citation type="submission" date="2020-03" db="EMBL/GenBank/DDBJ databases">
        <title>Draft genome of Streptomyces sp. ventii, isolated from the Axial Seamount in the Pacific Ocean, and resequencing of the two type strains Streptomyces lonarensis strain NCL 716 and Streptomyces bohaiensis strain 11A07.</title>
        <authorList>
            <person name="Loughran R.M."/>
            <person name="Pfannmuller K.M."/>
            <person name="Wasson B.J."/>
            <person name="Deadmond M.C."/>
            <person name="Paddock B.E."/>
            <person name="Koyack M.J."/>
            <person name="Gallegos D.A."/>
            <person name="Mitchell E.A."/>
            <person name="Ushijima B."/>
            <person name="Saw J.H."/>
            <person name="Mcphail K.L."/>
            <person name="Videau P."/>
        </authorList>
    </citation>
    <scope>NUCLEOTIDE SEQUENCE [LARGE SCALE GENOMIC DNA]</scope>
    <source>
        <strain evidence="7 8">NCL716</strain>
    </source>
</reference>
<proteinExistence type="inferred from homology"/>
<dbReference type="NCBIfam" id="TIGR03851">
    <property type="entry name" value="chitin_NgcE"/>
    <property type="match status" value="1"/>
</dbReference>
<comment type="caution">
    <text evidence="7">The sequence shown here is derived from an EMBL/GenBank/DDBJ whole genome shotgun (WGS) entry which is preliminary data.</text>
</comment>
<dbReference type="RefSeq" id="WP_167968239.1">
    <property type="nucleotide sequence ID" value="NZ_BHZG01000010.1"/>
</dbReference>